<evidence type="ECO:0000313" key="2">
    <source>
        <dbReference type="Proteomes" id="UP000054314"/>
    </source>
</evidence>
<name>A0A0A0C2B5_9CELL</name>
<organism evidence="1 2">
    <name type="scientific">Cellulomonas bogoriensis 69B4 = DSM 16987</name>
    <dbReference type="NCBI Taxonomy" id="1386082"/>
    <lineage>
        <taxon>Bacteria</taxon>
        <taxon>Bacillati</taxon>
        <taxon>Actinomycetota</taxon>
        <taxon>Actinomycetes</taxon>
        <taxon>Micrococcales</taxon>
        <taxon>Cellulomonadaceae</taxon>
        <taxon>Cellulomonas</taxon>
    </lineage>
</organism>
<protein>
    <submittedName>
        <fullName evidence="1">Uncharacterized protein</fullName>
    </submittedName>
</protein>
<dbReference type="RefSeq" id="WP_035058953.1">
    <property type="nucleotide sequence ID" value="NZ_AXCZ01000037.1"/>
</dbReference>
<dbReference type="Proteomes" id="UP000054314">
    <property type="component" value="Unassembled WGS sequence"/>
</dbReference>
<sequence>MIVLQKLLTPALSARVREEGLSDVGGPVVDAADAAPLRTPDALIKAYGLGAEHMGEDPQWVDVVRFPLLPTMRVGKASTPDAPWPAFATGFLHATDLTPVWLLQRTRYPRGAELWRLHADGREEVLTAYHGAARGWVGAHQWAPPTHLTGTRVTWSGVELPADLVDPAGDVLELVVLSEDVPQGFEQVRPRVSVRGAHRAECEQVFERVVTCTWKGNPARVIRSGGGTARLLLDTCLPDVARTVDAQEVEPGVYEVDAPVDQLADMGGHVDELKPPTP</sequence>
<proteinExistence type="predicted"/>
<gene>
    <name evidence="1" type="ORF">N869_13280</name>
</gene>
<keyword evidence="2" id="KW-1185">Reference proteome</keyword>
<dbReference type="EMBL" id="AXCZ01000037">
    <property type="protein sequence ID" value="KGM13534.1"/>
    <property type="molecule type" value="Genomic_DNA"/>
</dbReference>
<dbReference type="OrthoDB" id="3748032at2"/>
<dbReference type="AlphaFoldDB" id="A0A0A0C2B5"/>
<reference evidence="1 2" key="1">
    <citation type="submission" date="2013-08" db="EMBL/GenBank/DDBJ databases">
        <title>Genome sequencing of Cellulomonas bogoriensis 69B4.</title>
        <authorList>
            <person name="Chen F."/>
            <person name="Li Y."/>
            <person name="Wang G."/>
        </authorList>
    </citation>
    <scope>NUCLEOTIDE SEQUENCE [LARGE SCALE GENOMIC DNA]</scope>
    <source>
        <strain evidence="1 2">69B4</strain>
    </source>
</reference>
<comment type="caution">
    <text evidence="1">The sequence shown here is derived from an EMBL/GenBank/DDBJ whole genome shotgun (WGS) entry which is preliminary data.</text>
</comment>
<accession>A0A0A0C2B5</accession>
<evidence type="ECO:0000313" key="1">
    <source>
        <dbReference type="EMBL" id="KGM13534.1"/>
    </source>
</evidence>